<comment type="caution">
    <text evidence="8">The sequence shown here is derived from an EMBL/GenBank/DDBJ whole genome shotgun (WGS) entry which is preliminary data.</text>
</comment>
<evidence type="ECO:0000256" key="1">
    <source>
        <dbReference type="ARBA" id="ARBA00022630"/>
    </source>
</evidence>
<protein>
    <recommendedName>
        <fullName evidence="6">FMN dependent NADH:quinone oxidoreductase</fullName>
        <ecNumber evidence="6">1.6.5.-</ecNumber>
    </recommendedName>
    <alternativeName>
        <fullName evidence="6">Azo-dye reductase</fullName>
    </alternativeName>
    <alternativeName>
        <fullName evidence="6">FMN-dependent NADH-azo compound oxidoreductase</fullName>
    </alternativeName>
    <alternativeName>
        <fullName evidence="6">FMN-dependent NADH-azoreductase</fullName>
        <ecNumber evidence="6">1.7.1.17</ecNumber>
    </alternativeName>
</protein>
<name>A0A1V2I9Q8_9ACTN</name>
<dbReference type="InterPro" id="IPR050104">
    <property type="entry name" value="FMN-dep_NADH:Q_OxRdtase_AzoR1"/>
</dbReference>
<sequence>MAHLLHLDSSIAGDNSVSRAVAREYVAAWQENNPAGAVTYRDLAAAPPAHLDWTIVSAGMTPEDQRTPEQTEALKARQGYIGEVTAADEVVITAPMYNWSLPTTLKAWIDQLIIPGVTVADADNPGLFHGRKVTVVTTQGGSYSPGAPKEGWDHVSPYLEHILEALGADNVEFVNVEMTLSVVNPALAQFKDVFYASRAAATESIKTRVLV</sequence>
<dbReference type="Gene3D" id="3.40.50.360">
    <property type="match status" value="1"/>
</dbReference>
<dbReference type="OrthoDB" id="9805013at2"/>
<evidence type="ECO:0000259" key="7">
    <source>
        <dbReference type="Pfam" id="PF02525"/>
    </source>
</evidence>
<dbReference type="Proteomes" id="UP000188929">
    <property type="component" value="Unassembled WGS sequence"/>
</dbReference>
<dbReference type="PANTHER" id="PTHR43741:SF4">
    <property type="entry name" value="FMN-DEPENDENT NADH:QUINONE OXIDOREDUCTASE"/>
    <property type="match status" value="1"/>
</dbReference>
<proteinExistence type="inferred from homology"/>
<dbReference type="Pfam" id="PF02525">
    <property type="entry name" value="Flavodoxin_2"/>
    <property type="match status" value="1"/>
</dbReference>
<keyword evidence="9" id="KW-1185">Reference proteome</keyword>
<comment type="catalytic activity">
    <reaction evidence="5">
        <text>N,N-dimethyl-1,4-phenylenediamine + anthranilate + 2 NAD(+) = 2-(4-dimethylaminophenyl)diazenylbenzoate + 2 NADH + 2 H(+)</text>
        <dbReference type="Rhea" id="RHEA:55872"/>
        <dbReference type="ChEBI" id="CHEBI:15378"/>
        <dbReference type="ChEBI" id="CHEBI:15783"/>
        <dbReference type="ChEBI" id="CHEBI:16567"/>
        <dbReference type="ChEBI" id="CHEBI:57540"/>
        <dbReference type="ChEBI" id="CHEBI:57945"/>
        <dbReference type="ChEBI" id="CHEBI:71579"/>
        <dbReference type="EC" id="1.7.1.17"/>
    </reaction>
    <physiologicalReaction direction="right-to-left" evidence="5">
        <dbReference type="Rhea" id="RHEA:55874"/>
    </physiologicalReaction>
</comment>
<feature type="binding site" evidence="6">
    <location>
        <begin position="16"/>
        <end position="18"/>
    </location>
    <ligand>
        <name>FMN</name>
        <dbReference type="ChEBI" id="CHEBI:58210"/>
    </ligand>
</feature>
<evidence type="ECO:0000256" key="2">
    <source>
        <dbReference type="ARBA" id="ARBA00022643"/>
    </source>
</evidence>
<comment type="cofactor">
    <cofactor evidence="6">
        <name>FMN</name>
        <dbReference type="ChEBI" id="CHEBI:58210"/>
    </cofactor>
    <text evidence="6">Binds 1 FMN per subunit.</text>
</comment>
<comment type="function">
    <text evidence="6">Also exhibits azoreductase activity. Catalyzes the reductive cleavage of the azo bond in aromatic azo compounds to the corresponding amines.</text>
</comment>
<evidence type="ECO:0000313" key="9">
    <source>
        <dbReference type="Proteomes" id="UP000188929"/>
    </source>
</evidence>
<dbReference type="GO" id="GO:0009055">
    <property type="term" value="F:electron transfer activity"/>
    <property type="evidence" value="ECO:0007669"/>
    <property type="project" value="UniProtKB-UniRule"/>
</dbReference>
<dbReference type="EC" id="1.7.1.17" evidence="6"/>
<dbReference type="GO" id="GO:0010181">
    <property type="term" value="F:FMN binding"/>
    <property type="evidence" value="ECO:0007669"/>
    <property type="project" value="UniProtKB-UniRule"/>
</dbReference>
<dbReference type="PANTHER" id="PTHR43741">
    <property type="entry name" value="FMN-DEPENDENT NADH-AZOREDUCTASE 1"/>
    <property type="match status" value="1"/>
</dbReference>
<dbReference type="HAMAP" id="MF_01216">
    <property type="entry name" value="Azoreductase_type1"/>
    <property type="match status" value="1"/>
</dbReference>
<comment type="subunit">
    <text evidence="6">Homodimer.</text>
</comment>
<feature type="domain" description="Flavodoxin-like fold" evidence="7">
    <location>
        <begin position="3"/>
        <end position="188"/>
    </location>
</feature>
<dbReference type="GO" id="GO:0016652">
    <property type="term" value="F:oxidoreductase activity, acting on NAD(P)H as acceptor"/>
    <property type="evidence" value="ECO:0007669"/>
    <property type="project" value="UniProtKB-UniRule"/>
</dbReference>
<comment type="caution">
    <text evidence="6">Lacks conserved residue(s) required for the propagation of feature annotation.</text>
</comment>
<comment type="function">
    <text evidence="6">Quinone reductase that provides resistance to thiol-specific stress caused by electrophilic quinones.</text>
</comment>
<organism evidence="8 9">
    <name type="scientific">Pseudofrankia asymbiotica</name>
    <dbReference type="NCBI Taxonomy" id="1834516"/>
    <lineage>
        <taxon>Bacteria</taxon>
        <taxon>Bacillati</taxon>
        <taxon>Actinomycetota</taxon>
        <taxon>Actinomycetes</taxon>
        <taxon>Frankiales</taxon>
        <taxon>Frankiaceae</taxon>
        <taxon>Pseudofrankia</taxon>
    </lineage>
</organism>
<keyword evidence="2 6" id="KW-0288">FMN</keyword>
<dbReference type="AlphaFoldDB" id="A0A1V2I9Q8"/>
<dbReference type="InterPro" id="IPR029039">
    <property type="entry name" value="Flavoprotein-like_sf"/>
</dbReference>
<feature type="binding site" evidence="6">
    <location>
        <begin position="138"/>
        <end position="141"/>
    </location>
    <ligand>
        <name>FMN</name>
        <dbReference type="ChEBI" id="CHEBI:58210"/>
    </ligand>
</feature>
<comment type="catalytic activity">
    <reaction evidence="6">
        <text>2 a quinone + NADH + H(+) = 2 a 1,4-benzosemiquinone + NAD(+)</text>
        <dbReference type="Rhea" id="RHEA:65952"/>
        <dbReference type="ChEBI" id="CHEBI:15378"/>
        <dbReference type="ChEBI" id="CHEBI:57540"/>
        <dbReference type="ChEBI" id="CHEBI:57945"/>
        <dbReference type="ChEBI" id="CHEBI:132124"/>
        <dbReference type="ChEBI" id="CHEBI:134225"/>
    </reaction>
</comment>
<dbReference type="EMBL" id="MOMC01000032">
    <property type="protein sequence ID" value="ONH29510.1"/>
    <property type="molecule type" value="Genomic_DNA"/>
</dbReference>
<dbReference type="InterPro" id="IPR003680">
    <property type="entry name" value="Flavodoxin_fold"/>
</dbReference>
<evidence type="ECO:0000313" key="8">
    <source>
        <dbReference type="EMBL" id="ONH29510.1"/>
    </source>
</evidence>
<feature type="binding site" evidence="6">
    <location>
        <position position="10"/>
    </location>
    <ligand>
        <name>FMN</name>
        <dbReference type="ChEBI" id="CHEBI:58210"/>
    </ligand>
</feature>
<comment type="similarity">
    <text evidence="6">Belongs to the azoreductase type 1 family.</text>
</comment>
<dbReference type="InterPro" id="IPR023048">
    <property type="entry name" value="NADH:quinone_OxRdtase_FMN_depd"/>
</dbReference>
<dbReference type="RefSeq" id="WP_076818040.1">
    <property type="nucleotide sequence ID" value="NZ_MOMC01000032.1"/>
</dbReference>
<dbReference type="STRING" id="1834516.BL253_16745"/>
<evidence type="ECO:0000256" key="5">
    <source>
        <dbReference type="ARBA" id="ARBA00048542"/>
    </source>
</evidence>
<reference evidence="9" key="1">
    <citation type="submission" date="2016-10" db="EMBL/GenBank/DDBJ databases">
        <title>Frankia sp. NRRL B-16386 Genome sequencing.</title>
        <authorList>
            <person name="Ghodhbane-Gtari F."/>
            <person name="Swanson E."/>
            <person name="Gueddou A."/>
            <person name="Hezbri K."/>
            <person name="Ktari K."/>
            <person name="Nouioui I."/>
            <person name="Morris K."/>
            <person name="Simpson S."/>
            <person name="Abebe-Akele F."/>
            <person name="Thomas K."/>
            <person name="Gtari M."/>
            <person name="Tisa L.S."/>
        </authorList>
    </citation>
    <scope>NUCLEOTIDE SEQUENCE [LARGE SCALE GENOMIC DNA]</scope>
    <source>
        <strain evidence="9">NRRL B-16386</strain>
    </source>
</reference>
<gene>
    <name evidence="6" type="primary">azoR</name>
    <name evidence="8" type="ORF">BL253_16745</name>
</gene>
<evidence type="ECO:0000256" key="3">
    <source>
        <dbReference type="ARBA" id="ARBA00023002"/>
    </source>
</evidence>
<evidence type="ECO:0000256" key="4">
    <source>
        <dbReference type="ARBA" id="ARBA00023027"/>
    </source>
</evidence>
<keyword evidence="1 6" id="KW-0285">Flavoprotein</keyword>
<evidence type="ECO:0000256" key="6">
    <source>
        <dbReference type="HAMAP-Rule" id="MF_01216"/>
    </source>
</evidence>
<accession>A0A1V2I9Q8</accession>
<keyword evidence="3 6" id="KW-0560">Oxidoreductase</keyword>
<dbReference type="GO" id="GO:0016655">
    <property type="term" value="F:oxidoreductase activity, acting on NAD(P)H, quinone or similar compound as acceptor"/>
    <property type="evidence" value="ECO:0007669"/>
    <property type="project" value="InterPro"/>
</dbReference>
<dbReference type="EC" id="1.6.5.-" evidence="6"/>
<keyword evidence="4 6" id="KW-0520">NAD</keyword>
<dbReference type="SUPFAM" id="SSF52218">
    <property type="entry name" value="Flavoproteins"/>
    <property type="match status" value="1"/>
</dbReference>